<organism evidence="1">
    <name type="scientific">Lactobacillus helveticus</name>
    <name type="common">Lactobacillus suntoryeus</name>
    <dbReference type="NCBI Taxonomy" id="1587"/>
    <lineage>
        <taxon>Bacteria</taxon>
        <taxon>Bacillati</taxon>
        <taxon>Bacillota</taxon>
        <taxon>Bacilli</taxon>
        <taxon>Lactobacillales</taxon>
        <taxon>Lactobacillaceae</taxon>
        <taxon>Lactobacillus</taxon>
    </lineage>
</organism>
<dbReference type="EMBL" id="OGTV01000087">
    <property type="protein sequence ID" value="SPB26088.1"/>
    <property type="molecule type" value="Genomic_DNA"/>
</dbReference>
<accession>A0A2X0PHL3</accession>
<proteinExistence type="predicted"/>
<sequence>MNKYLELVGYARPVYRKCELCKRVKDVNYRLDVKNAESSVMLVGSLDLCKHCAANIGEIIQKED</sequence>
<name>A0A2X0PHL3_LACHE</name>
<reference evidence="1" key="1">
    <citation type="submission" date="2018-01" db="EMBL/GenBank/DDBJ databases">
        <authorList>
            <person name="Gaut B.S."/>
            <person name="Morton B.R."/>
            <person name="Clegg M.T."/>
            <person name="Duvall M.R."/>
        </authorList>
    </citation>
    <scope>NUCLEOTIDE SEQUENCE</scope>
    <source>
        <strain evidence="1">Lactobacillus helveticus</strain>
    </source>
</reference>
<gene>
    <name evidence="1" type="ORF">BDKNPLJD_01748</name>
</gene>
<protein>
    <submittedName>
        <fullName evidence="1">Uncharacterized protein</fullName>
    </submittedName>
</protein>
<dbReference type="RefSeq" id="WP_076665476.1">
    <property type="nucleotide sequence ID" value="NZ_OGTV02000086.1"/>
</dbReference>
<evidence type="ECO:0000313" key="1">
    <source>
        <dbReference type="EMBL" id="SPB26088.1"/>
    </source>
</evidence>
<dbReference type="AlphaFoldDB" id="A0A2X0PHL3"/>